<dbReference type="KEGG" id="csq:CSCA_3595"/>
<dbReference type="GO" id="GO:0016301">
    <property type="term" value="F:kinase activity"/>
    <property type="evidence" value="ECO:0007669"/>
    <property type="project" value="UniProtKB-KW"/>
</dbReference>
<keyword evidence="3 6" id="KW-0418">Kinase</keyword>
<dbReference type="SUPFAM" id="SSF53067">
    <property type="entry name" value="Actin-like ATPase domain"/>
    <property type="match status" value="2"/>
</dbReference>
<evidence type="ECO:0000313" key="6">
    <source>
        <dbReference type="EMBL" id="AKA70720.1"/>
    </source>
</evidence>
<evidence type="ECO:0000259" key="5">
    <source>
        <dbReference type="Pfam" id="PF02782"/>
    </source>
</evidence>
<evidence type="ECO:0000259" key="4">
    <source>
        <dbReference type="Pfam" id="PF00370"/>
    </source>
</evidence>
<dbReference type="Pfam" id="PF02782">
    <property type="entry name" value="FGGY_C"/>
    <property type="match status" value="1"/>
</dbReference>
<dbReference type="PANTHER" id="PTHR43095:SF5">
    <property type="entry name" value="XYLULOSE KINASE"/>
    <property type="match status" value="1"/>
</dbReference>
<gene>
    <name evidence="6" type="ORF">CSCA_3595</name>
</gene>
<evidence type="ECO:0000256" key="3">
    <source>
        <dbReference type="ARBA" id="ARBA00022777"/>
    </source>
</evidence>
<evidence type="ECO:0000313" key="7">
    <source>
        <dbReference type="Proteomes" id="UP000033115"/>
    </source>
</evidence>
<reference evidence="6 7" key="1">
    <citation type="journal article" date="2015" name="J. Biotechnol.">
        <title>Complete genome sequence of a malodorant-producing acetogen, Clostridium scatologenes ATCC 25775(T).</title>
        <authorList>
            <person name="Zhu Z."/>
            <person name="Guo T."/>
            <person name="Zheng H."/>
            <person name="Song T."/>
            <person name="Ouyang P."/>
            <person name="Xie J."/>
        </authorList>
    </citation>
    <scope>NUCLEOTIDE SEQUENCE [LARGE SCALE GENOMIC DNA]</scope>
    <source>
        <strain evidence="6 7">ATCC 25775</strain>
    </source>
</reference>
<dbReference type="InterPro" id="IPR018484">
    <property type="entry name" value="FGGY_N"/>
</dbReference>
<accession>A0A0E3K2D5</accession>
<dbReference type="InterPro" id="IPR050406">
    <property type="entry name" value="FGGY_Carb_Kinase"/>
</dbReference>
<evidence type="ECO:0000256" key="1">
    <source>
        <dbReference type="ARBA" id="ARBA00009156"/>
    </source>
</evidence>
<dbReference type="CDD" id="cd07809">
    <property type="entry name" value="ASKHA_NBD_FGGY_BaXK-like"/>
    <property type="match status" value="1"/>
</dbReference>
<dbReference type="EMBL" id="CP009933">
    <property type="protein sequence ID" value="AKA70720.1"/>
    <property type="molecule type" value="Genomic_DNA"/>
</dbReference>
<dbReference type="Proteomes" id="UP000033115">
    <property type="component" value="Chromosome"/>
</dbReference>
<keyword evidence="7" id="KW-1185">Reference proteome</keyword>
<evidence type="ECO:0000256" key="2">
    <source>
        <dbReference type="ARBA" id="ARBA00022679"/>
    </source>
</evidence>
<comment type="similarity">
    <text evidence="1">Belongs to the FGGY kinase family.</text>
</comment>
<dbReference type="RefSeq" id="WP_029160834.1">
    <property type="nucleotide sequence ID" value="NZ_CP009933.1"/>
</dbReference>
<dbReference type="InterPro" id="IPR018485">
    <property type="entry name" value="FGGY_C"/>
</dbReference>
<dbReference type="Gene3D" id="3.30.420.40">
    <property type="match status" value="2"/>
</dbReference>
<dbReference type="PANTHER" id="PTHR43095">
    <property type="entry name" value="SUGAR KINASE"/>
    <property type="match status" value="1"/>
</dbReference>
<feature type="domain" description="Carbohydrate kinase FGGY N-terminal" evidence="4">
    <location>
        <begin position="18"/>
        <end position="243"/>
    </location>
</feature>
<dbReference type="STRING" id="1548.CSCA_3595"/>
<dbReference type="InterPro" id="IPR043129">
    <property type="entry name" value="ATPase_NBD"/>
</dbReference>
<feature type="domain" description="Carbohydrate kinase FGGY C-terminal" evidence="5">
    <location>
        <begin position="278"/>
        <end position="475"/>
    </location>
</feature>
<organism evidence="6 7">
    <name type="scientific">Clostridium scatologenes</name>
    <dbReference type="NCBI Taxonomy" id="1548"/>
    <lineage>
        <taxon>Bacteria</taxon>
        <taxon>Bacillati</taxon>
        <taxon>Bacillota</taxon>
        <taxon>Clostridia</taxon>
        <taxon>Eubacteriales</taxon>
        <taxon>Clostridiaceae</taxon>
        <taxon>Clostridium</taxon>
    </lineage>
</organism>
<proteinExistence type="inferred from homology"/>
<dbReference type="GO" id="GO:0005975">
    <property type="term" value="P:carbohydrate metabolic process"/>
    <property type="evidence" value="ECO:0007669"/>
    <property type="project" value="InterPro"/>
</dbReference>
<sequence>MTIKEKIVEEIQNGKTSLGIEFGSTRIKAVLIGNDFQPLASGSFEWETSLEDGVWTYSLEEIWKGLQYSYQKLFAEVKEKYGVTLSKIGSIGFSAMMHGYMAFDEQGNLLVPFRTWRNTMTEEAAKKLTELFKFNIPERWSIAHLYQAILRNEPHIKKIDFLTTLAGYIHWQLTGEKVLGICDASGMFPIDMNTHNYDNNMLEDFNKLTEVKKYSLNVEKLLPKILVAGESAGFLTPEGAKKLDVSGNLQSGIPLCPPEGDAGTGMVATNSVAPRTGNISAGTSIFAMVVLEKSLKEVHTEIDMVTTPTGDLVGMAHANNGYSDIDAWVNIFDEFTKAINVKIPKDLLYMGLYSQAFLGDPDCGGILAYNYLAGENITGVSEGRPLVVRKPKSNFNLPNFMKAHLFTSLGALKIGMDILLKDEGVKLDKLLGHGGLFKTPIVGQEAVAAAVNTPVSVMKTAGEGGAWGIALLASYLKNKEDDSTLSEFLSKKVFAGYVADEVKPEPKDVEGFEKFMNRYKKGIPIEQAAVDYLI</sequence>
<keyword evidence="2" id="KW-0808">Transferase</keyword>
<name>A0A0E3K2D5_CLOSL</name>
<dbReference type="AlphaFoldDB" id="A0A0E3K2D5"/>
<dbReference type="HOGENOM" id="CLU_509692_0_0_9"/>
<dbReference type="Pfam" id="PF00370">
    <property type="entry name" value="FGGY_N"/>
    <property type="match status" value="1"/>
</dbReference>
<protein>
    <submittedName>
        <fullName evidence="6">Carbohydrate kinase FGGY</fullName>
    </submittedName>
</protein>